<accession>A0AAV9TZ91</accession>
<dbReference type="AlphaFoldDB" id="A0AAV9TZ91"/>
<dbReference type="EMBL" id="JAVHNQ010000015">
    <property type="protein sequence ID" value="KAK6332292.1"/>
    <property type="molecule type" value="Genomic_DNA"/>
</dbReference>
<dbReference type="InterPro" id="IPR035994">
    <property type="entry name" value="Nucleoside_phosphorylase_sf"/>
</dbReference>
<proteinExistence type="predicted"/>
<comment type="caution">
    <text evidence="1">The sequence shown here is derived from an EMBL/GenBank/DDBJ whole genome shotgun (WGS) entry which is preliminary data.</text>
</comment>
<dbReference type="Gene3D" id="3.40.50.1580">
    <property type="entry name" value="Nucleoside phosphorylase domain"/>
    <property type="match status" value="1"/>
</dbReference>
<dbReference type="SUPFAM" id="SSF53167">
    <property type="entry name" value="Purine and uridine phosphorylases"/>
    <property type="match status" value="1"/>
</dbReference>
<dbReference type="PANTHER" id="PTHR46082">
    <property type="entry name" value="ATP/GTP-BINDING PROTEIN-RELATED"/>
    <property type="match status" value="1"/>
</dbReference>
<dbReference type="Proteomes" id="UP001375240">
    <property type="component" value="Unassembled WGS sequence"/>
</dbReference>
<dbReference type="PANTHER" id="PTHR46082:SF11">
    <property type="entry name" value="AAA+ ATPASE DOMAIN-CONTAINING PROTEIN-RELATED"/>
    <property type="match status" value="1"/>
</dbReference>
<evidence type="ECO:0000313" key="1">
    <source>
        <dbReference type="EMBL" id="KAK6332292.1"/>
    </source>
</evidence>
<protein>
    <recommendedName>
        <fullName evidence="3">Nucleoside phosphorylase domain-containing protein</fullName>
    </recommendedName>
</protein>
<dbReference type="InterPro" id="IPR053137">
    <property type="entry name" value="NLR-like"/>
</dbReference>
<reference evidence="1 2" key="1">
    <citation type="submission" date="2019-10" db="EMBL/GenBank/DDBJ databases">
        <authorList>
            <person name="Palmer J.M."/>
        </authorList>
    </citation>
    <scope>NUCLEOTIDE SEQUENCE [LARGE SCALE GENOMIC DNA]</scope>
    <source>
        <strain evidence="1 2">TWF696</strain>
    </source>
</reference>
<evidence type="ECO:0008006" key="3">
    <source>
        <dbReference type="Google" id="ProtNLM"/>
    </source>
</evidence>
<dbReference type="GO" id="GO:0009116">
    <property type="term" value="P:nucleoside metabolic process"/>
    <property type="evidence" value="ECO:0007669"/>
    <property type="project" value="InterPro"/>
</dbReference>
<dbReference type="GO" id="GO:0003824">
    <property type="term" value="F:catalytic activity"/>
    <property type="evidence" value="ECO:0007669"/>
    <property type="project" value="InterPro"/>
</dbReference>
<organism evidence="1 2">
    <name type="scientific">Orbilia brochopaga</name>
    <dbReference type="NCBI Taxonomy" id="3140254"/>
    <lineage>
        <taxon>Eukaryota</taxon>
        <taxon>Fungi</taxon>
        <taxon>Dikarya</taxon>
        <taxon>Ascomycota</taxon>
        <taxon>Pezizomycotina</taxon>
        <taxon>Orbiliomycetes</taxon>
        <taxon>Orbiliales</taxon>
        <taxon>Orbiliaceae</taxon>
        <taxon>Orbilia</taxon>
    </lineage>
</organism>
<sequence>MTGLRRSLPFDEYYVGWVCPLVNEQVAARAVLDEIHDDATGLGTTLNDENVYTLGRIGKLNVVIAGLPEKAQGSGAAARVASDMVRTYYRIKVVLLVGTGGGVPGFKIEGVAGDIRLGDVVVCDASKQSNAVIQYDSGKALQGGVFQPTGWQLDKPPERIRGAISKYQVGSIFGEHDIAHSIEDLIEWYPALKSYARPSEEIRAFRADYVHQNKDQACTECCSFTDANLLQQDARDFPEEVVVHYGSIGSAALVVRDSSLRDRLAREQNIICFEMEAAGMMDGFPCLVIRGISNYADSHKNDTWERYAALAAAVYAHAIVLRMNWQSMMEPDPISNTWAATLKSLKAERRKMKEPRV</sequence>
<evidence type="ECO:0000313" key="2">
    <source>
        <dbReference type="Proteomes" id="UP001375240"/>
    </source>
</evidence>
<keyword evidence="2" id="KW-1185">Reference proteome</keyword>
<gene>
    <name evidence="1" type="ORF">TWF696_003012</name>
</gene>
<name>A0AAV9TZ91_9PEZI</name>